<dbReference type="PATRIC" id="fig|1307761.3.peg.2461"/>
<proteinExistence type="predicted"/>
<keyword evidence="1" id="KW-1133">Transmembrane helix</keyword>
<keyword evidence="1" id="KW-0472">Membrane</keyword>
<evidence type="ECO:0000313" key="3">
    <source>
        <dbReference type="EMBL" id="AHC15822.1"/>
    </source>
</evidence>
<dbReference type="GO" id="GO:0004467">
    <property type="term" value="F:long-chain fatty acid-CoA ligase activity"/>
    <property type="evidence" value="ECO:0007669"/>
    <property type="project" value="UniProtKB-EC"/>
</dbReference>
<dbReference type="Gene3D" id="3.40.50.12780">
    <property type="entry name" value="N-terminal domain of ligase-like"/>
    <property type="match status" value="1"/>
</dbReference>
<name>V5WJ06_9SPIO</name>
<evidence type="ECO:0000256" key="1">
    <source>
        <dbReference type="SAM" id="Phobius"/>
    </source>
</evidence>
<dbReference type="Proteomes" id="UP000018680">
    <property type="component" value="Chromosome"/>
</dbReference>
<keyword evidence="3" id="KW-0436">Ligase</keyword>
<dbReference type="EMBL" id="CP006939">
    <property type="protein sequence ID" value="AHC15822.1"/>
    <property type="molecule type" value="Genomic_DNA"/>
</dbReference>
<dbReference type="OrthoDB" id="311554at2"/>
<dbReference type="PANTHER" id="PTHR43813">
    <property type="entry name" value="ACYL-ACTIVATING ENZYME 16, CHLOROPLASTIC-RELATED"/>
    <property type="match status" value="1"/>
</dbReference>
<dbReference type="SUPFAM" id="SSF56801">
    <property type="entry name" value="Acetyl-CoA synthetase-like"/>
    <property type="match status" value="1"/>
</dbReference>
<dbReference type="InterPro" id="IPR042099">
    <property type="entry name" value="ANL_N_sf"/>
</dbReference>
<dbReference type="eggNOG" id="COG1022">
    <property type="taxonomic scope" value="Bacteria"/>
</dbReference>
<evidence type="ECO:0000259" key="2">
    <source>
        <dbReference type="Pfam" id="PF00501"/>
    </source>
</evidence>
<accession>V5WJ06</accession>
<dbReference type="InterPro" id="IPR020845">
    <property type="entry name" value="AMP-binding_CS"/>
</dbReference>
<dbReference type="RefSeq" id="WP_024268725.1">
    <property type="nucleotide sequence ID" value="NC_023035.1"/>
</dbReference>
<evidence type="ECO:0000313" key="4">
    <source>
        <dbReference type="Proteomes" id="UP000018680"/>
    </source>
</evidence>
<dbReference type="PROSITE" id="PS00455">
    <property type="entry name" value="AMP_BINDING"/>
    <property type="match status" value="1"/>
</dbReference>
<keyword evidence="1" id="KW-0812">Transmembrane</keyword>
<keyword evidence="4" id="KW-1185">Reference proteome</keyword>
<dbReference type="InterPro" id="IPR052987">
    <property type="entry name" value="Chloroplast_AMP-bd_Enzymes"/>
</dbReference>
<dbReference type="EC" id="6.2.1.3" evidence="3"/>
<dbReference type="Pfam" id="PF23562">
    <property type="entry name" value="AMP-binding_C_3"/>
    <property type="match status" value="1"/>
</dbReference>
<dbReference type="PANTHER" id="PTHR43813:SF1">
    <property type="entry name" value="ACYL-ACTIVATING ENZYME 16, CHLOROPLASTIC-RELATED"/>
    <property type="match status" value="1"/>
</dbReference>
<dbReference type="Pfam" id="PF00501">
    <property type="entry name" value="AMP-binding"/>
    <property type="match status" value="1"/>
</dbReference>
<gene>
    <name evidence="3" type="ORF">L21SP2_2469</name>
</gene>
<sequence length="638" mass="71320">MSKNITQTFAEVAERLPSQPVQYSKDETGEFQPVSFSQLYSEVEKMAAGLASMGIGRNDLVGLISENRKEWLVADLAVLSLGAADVPRGNDSMPEEIAFILGFTEVSTTFAENAAQVEKLISIQKDMPELKRIIVLDQDFQLKELKSKAADRKSLEILKYHEVIQAGEKFLQNDPDYVKKEVEKGSREDLATIIFTSGTTGEPKGVQLSHANYMAQVDLIDTKIRIGAGDIWLAVLPVWHSFERVMQYIAVLYGCSLAYSKPVGKIMLEDFQKVNPTWMASVPRIWEAVRLGVIKSVNAGSKVKKSLFFFFLGVGKLYRYFHNMVFSRLPSFKRRSRILDALIGFIPMIFFLPGYLLGNLLVFKKIKAKLGTRFVAGISGGGALPSGVDKFFSAVGILLLEGYGLTETAPVVSVRTQWHPVTGSIGTKLECCEIQVRDEAGNVLKPGKKGILYVKGLNVMKGYYKRDEFTRKAIDEEGWFNTGDLAMIAHRGEIRILGRAKDTIVLLGGENVEPLPMEDKMRESMYISQVVALGQDQKFLGALIVPDEENIRQWAKEQGLQVGDYGKFIKGPEVHDLIKSELAEAVSTKNGFKTWERIARFGIIPGPFEVGKELSGKQEIKRHVIYEMYNKEINRIFA</sequence>
<dbReference type="HOGENOM" id="CLU_000022_45_5_12"/>
<protein>
    <submittedName>
        <fullName evidence="3">Long-chain-fatty-acid--CoA ligase</fullName>
        <ecNumber evidence="3">6.2.1.3</ecNumber>
    </submittedName>
</protein>
<dbReference type="KEGG" id="slr:L21SP2_2469"/>
<dbReference type="InterPro" id="IPR000873">
    <property type="entry name" value="AMP-dep_synth/lig_dom"/>
</dbReference>
<dbReference type="AlphaFoldDB" id="V5WJ06"/>
<dbReference type="STRING" id="1307761.L21SP2_2469"/>
<feature type="transmembrane region" description="Helical" evidence="1">
    <location>
        <begin position="341"/>
        <end position="363"/>
    </location>
</feature>
<organism evidence="3 4">
    <name type="scientific">Salinispira pacifica</name>
    <dbReference type="NCBI Taxonomy" id="1307761"/>
    <lineage>
        <taxon>Bacteria</taxon>
        <taxon>Pseudomonadati</taxon>
        <taxon>Spirochaetota</taxon>
        <taxon>Spirochaetia</taxon>
        <taxon>Spirochaetales</taxon>
        <taxon>Spirochaetaceae</taxon>
        <taxon>Salinispira</taxon>
    </lineage>
</organism>
<feature type="domain" description="AMP-dependent synthetase/ligase" evidence="2">
    <location>
        <begin position="10"/>
        <end position="464"/>
    </location>
</feature>
<reference evidence="3 4" key="1">
    <citation type="journal article" date="2015" name="Stand. Genomic Sci.">
        <title>Complete genome sequence and description of Salinispira pacifica gen. nov., sp. nov., a novel spirochaete isolated form a hypersaline microbial mat.</title>
        <authorList>
            <person name="Ben Hania W."/>
            <person name="Joseph M."/>
            <person name="Schumann P."/>
            <person name="Bunk B."/>
            <person name="Fiebig A."/>
            <person name="Sproer C."/>
            <person name="Klenk H.P."/>
            <person name="Fardeau M.L."/>
            <person name="Spring S."/>
        </authorList>
    </citation>
    <scope>NUCLEOTIDE SEQUENCE [LARGE SCALE GENOMIC DNA]</scope>
    <source>
        <strain evidence="3 4">L21-RPul-D2</strain>
    </source>
</reference>